<dbReference type="PANTHER" id="PTHR43880:SF12">
    <property type="entry name" value="ALCOHOL DEHYDROGENASE CLASS-3"/>
    <property type="match status" value="1"/>
</dbReference>
<dbReference type="Gene3D" id="3.90.180.10">
    <property type="entry name" value="Medium-chain alcohol dehydrogenases, catalytic domain"/>
    <property type="match status" value="1"/>
</dbReference>
<evidence type="ECO:0000259" key="7">
    <source>
        <dbReference type="SMART" id="SM00829"/>
    </source>
</evidence>
<dbReference type="EC" id="1.1.1.-" evidence="10"/>
<evidence type="ECO:0000313" key="11">
    <source>
        <dbReference type="Proteomes" id="UP000264146"/>
    </source>
</evidence>
<dbReference type="GO" id="GO:0046294">
    <property type="term" value="P:formaldehyde catabolic process"/>
    <property type="evidence" value="ECO:0007669"/>
    <property type="project" value="TreeGrafter"/>
</dbReference>
<dbReference type="PANTHER" id="PTHR43880">
    <property type="entry name" value="ALCOHOL DEHYDROGENASE"/>
    <property type="match status" value="1"/>
</dbReference>
<evidence type="ECO:0000256" key="6">
    <source>
        <dbReference type="RuleBase" id="RU361277"/>
    </source>
</evidence>
<evidence type="ECO:0000313" key="8">
    <source>
        <dbReference type="EMBL" id="CAD7360379.1"/>
    </source>
</evidence>
<keyword evidence="12" id="KW-1185">Reference proteome</keyword>
<keyword evidence="4 10" id="KW-0560">Oxidoreductase</keyword>
<reference evidence="8 11" key="3">
    <citation type="submission" date="2020-11" db="EMBL/GenBank/DDBJ databases">
        <authorList>
            <consortium name="Pathogen Informatics"/>
        </authorList>
    </citation>
    <scope>NUCLEOTIDE SEQUENCE [LARGE SCALE GENOMIC DNA]</scope>
    <source>
        <strain evidence="8 11">NCTC12218</strain>
    </source>
</reference>
<dbReference type="InterPro" id="IPR020843">
    <property type="entry name" value="ER"/>
</dbReference>
<gene>
    <name evidence="10" type="primary">adhC</name>
    <name evidence="9" type="ORF">C1O36_00550</name>
    <name evidence="10" type="ORF">NCTC12218_02052</name>
</gene>
<dbReference type="EC" id="1.1.1.90" evidence="10"/>
<dbReference type="Pfam" id="PF00107">
    <property type="entry name" value="ADH_zinc_N"/>
    <property type="match status" value="1"/>
</dbReference>
<dbReference type="GO" id="GO:0008270">
    <property type="term" value="F:zinc ion binding"/>
    <property type="evidence" value="ECO:0007669"/>
    <property type="project" value="InterPro"/>
</dbReference>
<evidence type="ECO:0000313" key="12">
    <source>
        <dbReference type="Proteomes" id="UP000572988"/>
    </source>
</evidence>
<dbReference type="EMBL" id="POVK01000001">
    <property type="protein sequence ID" value="NHA33032.1"/>
    <property type="molecule type" value="Genomic_DNA"/>
</dbReference>
<dbReference type="Gene3D" id="3.40.50.720">
    <property type="entry name" value="NAD(P)-binding Rossmann-like Domain"/>
    <property type="match status" value="1"/>
</dbReference>
<evidence type="ECO:0000313" key="9">
    <source>
        <dbReference type="EMBL" id="NHA33032.1"/>
    </source>
</evidence>
<evidence type="ECO:0000256" key="4">
    <source>
        <dbReference type="ARBA" id="ARBA00023002"/>
    </source>
</evidence>
<dbReference type="SMART" id="SM00829">
    <property type="entry name" value="PKS_ER"/>
    <property type="match status" value="1"/>
</dbReference>
<dbReference type="PROSITE" id="PS00059">
    <property type="entry name" value="ADH_ZINC"/>
    <property type="match status" value="1"/>
</dbReference>
<dbReference type="InterPro" id="IPR002328">
    <property type="entry name" value="ADH_Zn_CS"/>
</dbReference>
<dbReference type="GO" id="GO:0051903">
    <property type="term" value="F:S-(hydroxymethyl)glutathione dehydrogenase [NAD(P)+] activity"/>
    <property type="evidence" value="ECO:0007669"/>
    <property type="project" value="TreeGrafter"/>
</dbReference>
<organism evidence="10">
    <name type="scientific">Staphylococcus schleiferi</name>
    <dbReference type="NCBI Taxonomy" id="1295"/>
    <lineage>
        <taxon>Bacteria</taxon>
        <taxon>Bacillati</taxon>
        <taxon>Bacillota</taxon>
        <taxon>Bacilli</taxon>
        <taxon>Bacillales</taxon>
        <taxon>Staphylococcaceae</taxon>
        <taxon>Staphylococcus</taxon>
    </lineage>
</organism>
<proteinExistence type="inferred from homology"/>
<dbReference type="CDD" id="cd08278">
    <property type="entry name" value="benzyl_alcohol_DH"/>
    <property type="match status" value="1"/>
</dbReference>
<protein>
    <submittedName>
        <fullName evidence="9">Aryl-alcohol dehydrogenase</fullName>
    </submittedName>
    <submittedName>
        <fullName evidence="10">Putative alcohol dehydrogenase</fullName>
        <ecNumber evidence="10">1.1.1.-</ecNumber>
        <ecNumber evidence="10">1.1.1.90</ecNumber>
    </submittedName>
</protein>
<keyword evidence="3 6" id="KW-0862">Zinc</keyword>
<accession>A0A7Z7QQS4</accession>
<dbReference type="GO" id="GO:0005829">
    <property type="term" value="C:cytosol"/>
    <property type="evidence" value="ECO:0007669"/>
    <property type="project" value="TreeGrafter"/>
</dbReference>
<dbReference type="Proteomes" id="UP000572988">
    <property type="component" value="Unassembled WGS sequence"/>
</dbReference>
<dbReference type="GeneID" id="93790702"/>
<dbReference type="GO" id="GO:0018456">
    <property type="term" value="F:aryl-alcohol dehydrogenase (NAD+) activity"/>
    <property type="evidence" value="ECO:0007669"/>
    <property type="project" value="UniProtKB-EC"/>
</dbReference>
<dbReference type="InterPro" id="IPR036291">
    <property type="entry name" value="NAD(P)-bd_dom_sf"/>
</dbReference>
<comment type="similarity">
    <text evidence="6">Belongs to the zinc-containing alcohol dehydrogenase family.</text>
</comment>
<comment type="cofactor">
    <cofactor evidence="1 6">
        <name>Zn(2+)</name>
        <dbReference type="ChEBI" id="CHEBI:29105"/>
    </cofactor>
</comment>
<dbReference type="RefSeq" id="WP_126496220.1">
    <property type="nucleotide sequence ID" value="NZ_CALYEE010000006.1"/>
</dbReference>
<dbReference type="FunFam" id="3.40.50.720:FF:000003">
    <property type="entry name" value="S-(hydroxymethyl)glutathione dehydrogenase"/>
    <property type="match status" value="1"/>
</dbReference>
<dbReference type="SUPFAM" id="SSF50129">
    <property type="entry name" value="GroES-like"/>
    <property type="match status" value="1"/>
</dbReference>
<reference evidence="10" key="2">
    <citation type="submission" date="2018-06" db="EMBL/GenBank/DDBJ databases">
        <authorList>
            <consortium name="Pathogen Informatics"/>
            <person name="Doyle S."/>
        </authorList>
    </citation>
    <scope>NUCLEOTIDE SEQUENCE [LARGE SCALE GENOMIC DNA]</scope>
    <source>
        <strain evidence="10">NCTC12218</strain>
    </source>
</reference>
<keyword evidence="5" id="KW-0520">NAD</keyword>
<evidence type="ECO:0000313" key="10">
    <source>
        <dbReference type="EMBL" id="SUM89904.1"/>
    </source>
</evidence>
<keyword evidence="2 6" id="KW-0479">Metal-binding</keyword>
<name>A0A7Z7QQS4_STASC</name>
<dbReference type="Proteomes" id="UP000264146">
    <property type="component" value="Chromosome"/>
</dbReference>
<dbReference type="SUPFAM" id="SSF51735">
    <property type="entry name" value="NAD(P)-binding Rossmann-fold domains"/>
    <property type="match status" value="1"/>
</dbReference>
<dbReference type="Pfam" id="PF08240">
    <property type="entry name" value="ADH_N"/>
    <property type="match status" value="1"/>
</dbReference>
<dbReference type="InterPro" id="IPR013154">
    <property type="entry name" value="ADH-like_N"/>
</dbReference>
<reference evidence="9 12" key="1">
    <citation type="submission" date="2018-01" db="EMBL/GenBank/DDBJ databases">
        <title>Complete genome sequence of Staphylococcus Scheliferi isolated from human.</title>
        <authorList>
            <person name="Abouelkhair M.A."/>
            <person name="Bemis D.A."/>
            <person name="Kania S.A."/>
        </authorList>
    </citation>
    <scope>NUCLEOTIDE SEQUENCE [LARGE SCALE GENOMIC DNA]</scope>
    <source>
        <strain evidence="9 12">ATCC 43808</strain>
    </source>
</reference>
<evidence type="ECO:0000256" key="3">
    <source>
        <dbReference type="ARBA" id="ARBA00022833"/>
    </source>
</evidence>
<evidence type="ECO:0000256" key="1">
    <source>
        <dbReference type="ARBA" id="ARBA00001947"/>
    </source>
</evidence>
<dbReference type="InterPro" id="IPR013149">
    <property type="entry name" value="ADH-like_C"/>
</dbReference>
<feature type="domain" description="Enoyl reductase (ER)" evidence="7">
    <location>
        <begin position="12"/>
        <end position="363"/>
    </location>
</feature>
<evidence type="ECO:0000256" key="5">
    <source>
        <dbReference type="ARBA" id="ARBA00023027"/>
    </source>
</evidence>
<dbReference type="InterPro" id="IPR011032">
    <property type="entry name" value="GroES-like_sf"/>
</dbReference>
<sequence>MLVKSAVVNAVGKDYEFETLELQDMQKDEVIVKVVASGICHSDEAIRIGEAEIPLPAVLGHEGAGIIVKVGEAAKNFKVGDHVLMTYNICGECMQCKSGHPSSCKSWAALNMSGTRLDGSYVFKKQDGTPVSNFFTQSAFSTYTLTNYKNLVKIDDNIDLRLVAPLGCGFLTGAGTVVNGLKPQSGDSIAVFGTGAVGLAALMLAKAQGCTTVIAIDIHDYRLQIAKELGATHVINSSKEDICSAVKRITQDKGVKFSVDTTGVRDIMKSSIEILSAQGIAAPVAVTPKTIDINPFLDLVLQNKTIKGVLMGDAIAQIEIPQLIALYQQGKFNFDRLIQYYKFEEINQASLDSNTGKVIKPVLIIDPEYKVSSAEK</sequence>
<evidence type="ECO:0000256" key="2">
    <source>
        <dbReference type="ARBA" id="ARBA00022723"/>
    </source>
</evidence>
<dbReference type="EMBL" id="LR962863">
    <property type="protein sequence ID" value="CAD7360379.1"/>
    <property type="molecule type" value="Genomic_DNA"/>
</dbReference>
<dbReference type="EMBL" id="UHEF01000001">
    <property type="protein sequence ID" value="SUM89904.1"/>
    <property type="molecule type" value="Genomic_DNA"/>
</dbReference>
<dbReference type="AlphaFoldDB" id="A0A7Z7QQS4"/>